<dbReference type="Pfam" id="PF00899">
    <property type="entry name" value="ThiF"/>
    <property type="match status" value="1"/>
</dbReference>
<dbReference type="CDD" id="cd01483">
    <property type="entry name" value="E1_enzyme_family"/>
    <property type="match status" value="1"/>
</dbReference>
<dbReference type="RefSeq" id="WP_179625382.1">
    <property type="nucleotide sequence ID" value="NZ_BONN01000011.1"/>
</dbReference>
<gene>
    <name evidence="3" type="ORF">BKA21_002754</name>
</gene>
<dbReference type="InterPro" id="IPR000594">
    <property type="entry name" value="ThiF_NAD_FAD-bd"/>
</dbReference>
<sequence>MWSDVTDRQNGQGGIVSETDVARRPEHMTAGREHDQFYEHLTQRNRGLIAGDEQQHLRTATVLVAGCGSIGGAVVEPLVRLGAETLRLAEPDTFELHNLNRQNGVLTDVGVNKAVALAARARAINPHAAIQVETRGVVPETVEPLLDGAALVIDGIDVTTSRALSCKRLLHVRAHERGVPVISGYDIAGVQMVLVHDYRDPRVAVLGGRLGADRPTPLEPLPFLARVVPLHVLPPEIIPTLERRARGEDVDFPQLGYTAGAFGVIAARVALDLLEGRRVRRRIVLDVHQLSRPSRIAARGVAP</sequence>
<dbReference type="GO" id="GO:0061503">
    <property type="term" value="F:tRNA threonylcarbamoyladenosine dehydratase"/>
    <property type="evidence" value="ECO:0007669"/>
    <property type="project" value="TreeGrafter"/>
</dbReference>
<dbReference type="AlphaFoldDB" id="A0A7Y9FH27"/>
<dbReference type="SUPFAM" id="SSF69572">
    <property type="entry name" value="Activating enzymes of the ubiquitin-like proteins"/>
    <property type="match status" value="1"/>
</dbReference>
<accession>A0A7Y9FH27</accession>
<dbReference type="Proteomes" id="UP000577956">
    <property type="component" value="Unassembled WGS sequence"/>
</dbReference>
<comment type="caution">
    <text evidence="3">The sequence shown here is derived from an EMBL/GenBank/DDBJ whole genome shotgun (WGS) entry which is preliminary data.</text>
</comment>
<dbReference type="EMBL" id="JACCBK010000001">
    <property type="protein sequence ID" value="NYD87205.1"/>
    <property type="molecule type" value="Genomic_DNA"/>
</dbReference>
<dbReference type="PANTHER" id="PTHR43267">
    <property type="entry name" value="TRNA THREONYLCARBAMOYLADENOSINE DEHYDRATASE"/>
    <property type="match status" value="1"/>
</dbReference>
<dbReference type="GO" id="GO:0008641">
    <property type="term" value="F:ubiquitin-like modifier activating enzyme activity"/>
    <property type="evidence" value="ECO:0007669"/>
    <property type="project" value="InterPro"/>
</dbReference>
<evidence type="ECO:0000259" key="2">
    <source>
        <dbReference type="Pfam" id="PF00899"/>
    </source>
</evidence>
<feature type="compositionally biased region" description="Basic and acidic residues" evidence="1">
    <location>
        <begin position="20"/>
        <end position="33"/>
    </location>
</feature>
<feature type="domain" description="THIF-type NAD/FAD binding fold" evidence="2">
    <location>
        <begin position="44"/>
        <end position="186"/>
    </location>
</feature>
<reference evidence="3 4" key="1">
    <citation type="submission" date="2020-07" db="EMBL/GenBank/DDBJ databases">
        <title>Sequencing the genomes of 1000 actinobacteria strains.</title>
        <authorList>
            <person name="Klenk H.-P."/>
        </authorList>
    </citation>
    <scope>NUCLEOTIDE SEQUENCE [LARGE SCALE GENOMIC DNA]</scope>
    <source>
        <strain evidence="3 4">DSM 24482</strain>
    </source>
</reference>
<feature type="region of interest" description="Disordered" evidence="1">
    <location>
        <begin position="1"/>
        <end position="33"/>
    </location>
</feature>
<evidence type="ECO:0000313" key="3">
    <source>
        <dbReference type="EMBL" id="NYD87205.1"/>
    </source>
</evidence>
<name>A0A7Y9FH27_9CELL</name>
<dbReference type="InterPro" id="IPR035985">
    <property type="entry name" value="Ubiquitin-activating_enz"/>
</dbReference>
<dbReference type="Gene3D" id="3.40.50.720">
    <property type="entry name" value="NAD(P)-binding Rossmann-like Domain"/>
    <property type="match status" value="1"/>
</dbReference>
<dbReference type="GO" id="GO:0061504">
    <property type="term" value="P:cyclic threonylcarbamoyladenosine biosynthetic process"/>
    <property type="evidence" value="ECO:0007669"/>
    <property type="project" value="TreeGrafter"/>
</dbReference>
<dbReference type="InterPro" id="IPR045886">
    <property type="entry name" value="ThiF/MoeB/HesA"/>
</dbReference>
<protein>
    <recommendedName>
        <fullName evidence="2">THIF-type NAD/FAD binding fold domain-containing protein</fullName>
    </recommendedName>
</protein>
<evidence type="ECO:0000256" key="1">
    <source>
        <dbReference type="SAM" id="MobiDB-lite"/>
    </source>
</evidence>
<evidence type="ECO:0000313" key="4">
    <source>
        <dbReference type="Proteomes" id="UP000577956"/>
    </source>
</evidence>
<dbReference type="PANTHER" id="PTHR43267:SF1">
    <property type="entry name" value="TRNA THREONYLCARBAMOYLADENOSINE DEHYDRATASE"/>
    <property type="match status" value="1"/>
</dbReference>
<organism evidence="3 4">
    <name type="scientific">Cellulomonas oligotrophica</name>
    <dbReference type="NCBI Taxonomy" id="931536"/>
    <lineage>
        <taxon>Bacteria</taxon>
        <taxon>Bacillati</taxon>
        <taxon>Actinomycetota</taxon>
        <taxon>Actinomycetes</taxon>
        <taxon>Micrococcales</taxon>
        <taxon>Cellulomonadaceae</taxon>
        <taxon>Cellulomonas</taxon>
    </lineage>
</organism>
<proteinExistence type="predicted"/>